<dbReference type="Proteomes" id="UP001164539">
    <property type="component" value="Chromosome 13"/>
</dbReference>
<comment type="caution">
    <text evidence="1">The sequence shown here is derived from an EMBL/GenBank/DDBJ whole genome shotgun (WGS) entry which is preliminary data.</text>
</comment>
<protein>
    <submittedName>
        <fullName evidence="1">Receptor-like protein kinase</fullName>
    </submittedName>
</protein>
<organism evidence="1 2">
    <name type="scientific">Melia azedarach</name>
    <name type="common">Chinaberry tree</name>
    <dbReference type="NCBI Taxonomy" id="155640"/>
    <lineage>
        <taxon>Eukaryota</taxon>
        <taxon>Viridiplantae</taxon>
        <taxon>Streptophyta</taxon>
        <taxon>Embryophyta</taxon>
        <taxon>Tracheophyta</taxon>
        <taxon>Spermatophyta</taxon>
        <taxon>Magnoliopsida</taxon>
        <taxon>eudicotyledons</taxon>
        <taxon>Gunneridae</taxon>
        <taxon>Pentapetalae</taxon>
        <taxon>rosids</taxon>
        <taxon>malvids</taxon>
        <taxon>Sapindales</taxon>
        <taxon>Meliaceae</taxon>
        <taxon>Melia</taxon>
    </lineage>
</organism>
<proteinExistence type="predicted"/>
<accession>A0ACC1WWE2</accession>
<evidence type="ECO:0000313" key="2">
    <source>
        <dbReference type="Proteomes" id="UP001164539"/>
    </source>
</evidence>
<keyword evidence="2" id="KW-1185">Reference proteome</keyword>
<evidence type="ECO:0000313" key="1">
    <source>
        <dbReference type="EMBL" id="KAJ4703244.1"/>
    </source>
</evidence>
<reference evidence="1 2" key="1">
    <citation type="journal article" date="2023" name="Science">
        <title>Complex scaffold remodeling in plant triterpene biosynthesis.</title>
        <authorList>
            <person name="De La Pena R."/>
            <person name="Hodgson H."/>
            <person name="Liu J.C."/>
            <person name="Stephenson M.J."/>
            <person name="Martin A.C."/>
            <person name="Owen C."/>
            <person name="Harkess A."/>
            <person name="Leebens-Mack J."/>
            <person name="Jimenez L.E."/>
            <person name="Osbourn A."/>
            <person name="Sattely E.S."/>
        </authorList>
    </citation>
    <scope>NUCLEOTIDE SEQUENCE [LARGE SCALE GENOMIC DNA]</scope>
    <source>
        <strain evidence="2">cv. JPN11</strain>
        <tissue evidence="1">Leaf</tissue>
    </source>
</reference>
<name>A0ACC1WWE2_MELAZ</name>
<gene>
    <name evidence="1" type="ORF">OWV82_023173</name>
</gene>
<sequence length="580" mass="64475">MLISISLTAGQDQKCYNTGNFTSNSTYGRNRDFILSSLASNVSGNSGFYNATFGRDPDKVYALALCRGDTSSEECASCVQAATQDIMKACPNQKEAISWGAGPSCLVHCANRSFFGKLELDPVSPLYNVNNITSNLTQFDIIWESLMDRVARKASQGSSRLKYATEEANITFFQKIYALMQCTPDISQSDCHFCLHRSVAEYQNCCHGSQGGVVQRPSCIFRWDLYPFYDLTAADPSPSPPPGPSTNNEVATNNFAIENKVGRGGFGDVYKGRLPSGEDIAVKRLCKTSGQGEQEFKNEVVLVAKLQHRNLVRILGFCLEGNERLLIYEFVSNSSLDNYIFDPVKRSHVNWETRYNIIGGIARGILYLHQDSRLRIIHRDLKASNILLDGDMNPKVSDFGLARLFDIDQSQGDTSRIAGTFGYMAPEYVTRGNFSVKSDVFSFGVMVLEIISGQKNTCFYHGDEAEHLLTYAWKNWMEGTALNLIDPVLKVGSSREILRCIHIGLLCVQENVANRPTMATVCLMFSSSSLSLPIPSKPAFFMQNTMEMQGNSEFNIFDPSKSSYVQFTVNEASISELDPR</sequence>
<dbReference type="EMBL" id="CM051406">
    <property type="protein sequence ID" value="KAJ4703244.1"/>
    <property type="molecule type" value="Genomic_DNA"/>
</dbReference>